<keyword evidence="3" id="KW-1185">Reference proteome</keyword>
<evidence type="ECO:0000313" key="3">
    <source>
        <dbReference type="Proteomes" id="UP000070810"/>
    </source>
</evidence>
<accession>A0A147ENL5</accession>
<dbReference type="EMBL" id="LDRK01000028">
    <property type="protein sequence ID" value="KTR86119.1"/>
    <property type="molecule type" value="Genomic_DNA"/>
</dbReference>
<keyword evidence="1" id="KW-0812">Transmembrane</keyword>
<evidence type="ECO:0000256" key="1">
    <source>
        <dbReference type="SAM" id="Phobius"/>
    </source>
</evidence>
<sequence length="219" mass="23385">MSLYDATLARTPGLVSRRSAPRTAVAVGVLVLCVIGIACAAANYPELAEYARRSAEESSRPRYRAMRGLGVLPAAIVVLATTFGVFAVAALLGSATRVWVRAETGTPLRRRFTGYHALTPAAFDRLHAAFASGDSARYTPLPEQTRGGDGVVLIWTADADREAYVGMTWGRRVRSTRNAPLIRLTGEGFDALERALRDRLTTPQGAAASAPPRTAPSSE</sequence>
<dbReference type="AlphaFoldDB" id="A0A147ENL5"/>
<proteinExistence type="predicted"/>
<reference evidence="2 3" key="1">
    <citation type="journal article" date="2016" name="Front. Microbiol.">
        <title>Genomic Resource of Rice Seed Associated Bacteria.</title>
        <authorList>
            <person name="Midha S."/>
            <person name="Bansal K."/>
            <person name="Sharma S."/>
            <person name="Kumar N."/>
            <person name="Patil P.P."/>
            <person name="Chaudhry V."/>
            <person name="Patil P.B."/>
        </authorList>
    </citation>
    <scope>NUCLEOTIDE SEQUENCE [LARGE SCALE GENOMIC DNA]</scope>
    <source>
        <strain evidence="2 3">NS354</strain>
    </source>
</reference>
<name>A0A147ENL5_9MICO</name>
<dbReference type="RefSeq" id="WP_058593739.1">
    <property type="nucleotide sequence ID" value="NZ_LDRK01000028.1"/>
</dbReference>
<dbReference type="PATRIC" id="fig|1079994.3.peg.1371"/>
<gene>
    <name evidence="2" type="ORF">NS354_06395</name>
</gene>
<feature type="transmembrane region" description="Helical" evidence="1">
    <location>
        <begin position="24"/>
        <end position="44"/>
    </location>
</feature>
<protein>
    <submittedName>
        <fullName evidence="2">Uncharacterized protein</fullName>
    </submittedName>
</protein>
<organism evidence="2 3">
    <name type="scientific">Leucobacter chromiiresistens</name>
    <dbReference type="NCBI Taxonomy" id="1079994"/>
    <lineage>
        <taxon>Bacteria</taxon>
        <taxon>Bacillati</taxon>
        <taxon>Actinomycetota</taxon>
        <taxon>Actinomycetes</taxon>
        <taxon>Micrococcales</taxon>
        <taxon>Microbacteriaceae</taxon>
        <taxon>Leucobacter</taxon>
    </lineage>
</organism>
<keyword evidence="1" id="KW-0472">Membrane</keyword>
<keyword evidence="1" id="KW-1133">Transmembrane helix</keyword>
<evidence type="ECO:0000313" key="2">
    <source>
        <dbReference type="EMBL" id="KTR86119.1"/>
    </source>
</evidence>
<feature type="transmembrane region" description="Helical" evidence="1">
    <location>
        <begin position="65"/>
        <end position="92"/>
    </location>
</feature>
<dbReference type="Proteomes" id="UP000070810">
    <property type="component" value="Unassembled WGS sequence"/>
</dbReference>
<comment type="caution">
    <text evidence="2">The sequence shown here is derived from an EMBL/GenBank/DDBJ whole genome shotgun (WGS) entry which is preliminary data.</text>
</comment>
<dbReference type="OrthoDB" id="5120056at2"/>